<dbReference type="PROSITE" id="PS50894">
    <property type="entry name" value="HPT"/>
    <property type="match status" value="1"/>
</dbReference>
<dbReference type="PANTHER" id="PTHR45339:SF3">
    <property type="entry name" value="HISTIDINE KINASE"/>
    <property type="match status" value="1"/>
</dbReference>
<evidence type="ECO:0000259" key="8">
    <source>
        <dbReference type="PROSITE" id="PS50110"/>
    </source>
</evidence>
<dbReference type="Pfam" id="PF13188">
    <property type="entry name" value="PAS_8"/>
    <property type="match status" value="2"/>
</dbReference>
<comment type="catalytic activity">
    <reaction evidence="1">
        <text>ATP + protein L-histidine = ADP + protein N-phospho-L-histidine.</text>
        <dbReference type="EC" id="2.7.13.3"/>
    </reaction>
</comment>
<keyword evidence="3 6" id="KW-0597">Phosphoprotein</keyword>
<evidence type="ECO:0000259" key="10">
    <source>
        <dbReference type="PROSITE" id="PS50113"/>
    </source>
</evidence>
<dbReference type="InterPro" id="IPR036097">
    <property type="entry name" value="HisK_dim/P_sf"/>
</dbReference>
<dbReference type="InterPro" id="IPR000700">
    <property type="entry name" value="PAS-assoc_C"/>
</dbReference>
<dbReference type="SMART" id="SM00448">
    <property type="entry name" value="REC"/>
    <property type="match status" value="1"/>
</dbReference>
<dbReference type="Pfam" id="PF00072">
    <property type="entry name" value="Response_reg"/>
    <property type="match status" value="1"/>
</dbReference>
<dbReference type="InterPro" id="IPR005467">
    <property type="entry name" value="His_kinase_dom"/>
</dbReference>
<evidence type="ECO:0000256" key="5">
    <source>
        <dbReference type="PROSITE-ProRule" id="PRU00110"/>
    </source>
</evidence>
<dbReference type="PROSITE" id="PS50112">
    <property type="entry name" value="PAS"/>
    <property type="match status" value="2"/>
</dbReference>
<dbReference type="Pfam" id="PF13426">
    <property type="entry name" value="PAS_9"/>
    <property type="match status" value="1"/>
</dbReference>
<dbReference type="InterPro" id="IPR003661">
    <property type="entry name" value="HisK_dim/P_dom"/>
</dbReference>
<dbReference type="CDD" id="cd17546">
    <property type="entry name" value="REC_hyHK_CKI1_RcsC-like"/>
    <property type="match status" value="1"/>
</dbReference>
<evidence type="ECO:0000259" key="7">
    <source>
        <dbReference type="PROSITE" id="PS50109"/>
    </source>
</evidence>
<dbReference type="RefSeq" id="WP_284098999.1">
    <property type="nucleotide sequence ID" value="NZ_JARRAF010000001.1"/>
</dbReference>
<reference evidence="12" key="1">
    <citation type="submission" date="2023-03" db="EMBL/GenBank/DDBJ databases">
        <title>Chitinimonas shenzhenensis gen. nov., sp. nov., a novel member of family Burkholderiaceae isolated from activated sludge collected in Shen Zhen, China.</title>
        <authorList>
            <person name="Wang X."/>
        </authorList>
    </citation>
    <scope>NUCLEOTIDE SEQUENCE</scope>
    <source>
        <strain evidence="12">DQS-5</strain>
    </source>
</reference>
<dbReference type="SUPFAM" id="SSF47384">
    <property type="entry name" value="Homodimeric domain of signal transducing histidine kinase"/>
    <property type="match status" value="1"/>
</dbReference>
<dbReference type="Pfam" id="PF00512">
    <property type="entry name" value="HisKA"/>
    <property type="match status" value="1"/>
</dbReference>
<feature type="domain" description="PAC" evidence="10">
    <location>
        <begin position="493"/>
        <end position="547"/>
    </location>
</feature>
<feature type="domain" description="PAC" evidence="10">
    <location>
        <begin position="624"/>
        <end position="677"/>
    </location>
</feature>
<dbReference type="Pfam" id="PF01627">
    <property type="entry name" value="Hpt"/>
    <property type="match status" value="1"/>
</dbReference>
<evidence type="ECO:0000259" key="9">
    <source>
        <dbReference type="PROSITE" id="PS50112"/>
    </source>
</evidence>
<dbReference type="SUPFAM" id="SSF55874">
    <property type="entry name" value="ATPase domain of HSP90 chaperone/DNA topoisomerase II/histidine kinase"/>
    <property type="match status" value="1"/>
</dbReference>
<dbReference type="SMART" id="SM00086">
    <property type="entry name" value="PAC"/>
    <property type="match status" value="2"/>
</dbReference>
<name>A0ABT7DRM8_9NEIS</name>
<dbReference type="PANTHER" id="PTHR45339">
    <property type="entry name" value="HYBRID SIGNAL TRANSDUCTION HISTIDINE KINASE J"/>
    <property type="match status" value="1"/>
</dbReference>
<feature type="domain" description="HPt" evidence="11">
    <location>
        <begin position="1128"/>
        <end position="1226"/>
    </location>
</feature>
<dbReference type="SUPFAM" id="SSF52172">
    <property type="entry name" value="CheY-like"/>
    <property type="match status" value="1"/>
</dbReference>
<dbReference type="CDD" id="cd00082">
    <property type="entry name" value="HisKA"/>
    <property type="match status" value="1"/>
</dbReference>
<feature type="domain" description="Response regulatory" evidence="8">
    <location>
        <begin position="958"/>
        <end position="1074"/>
    </location>
</feature>
<dbReference type="InterPro" id="IPR036890">
    <property type="entry name" value="HATPase_C_sf"/>
</dbReference>
<dbReference type="Pfam" id="PF08447">
    <property type="entry name" value="PAS_3"/>
    <property type="match status" value="1"/>
</dbReference>
<evidence type="ECO:0000313" key="12">
    <source>
        <dbReference type="EMBL" id="MDK2122721.1"/>
    </source>
</evidence>
<keyword evidence="13" id="KW-1185">Reference proteome</keyword>
<dbReference type="InterPro" id="IPR001789">
    <property type="entry name" value="Sig_transdc_resp-reg_receiver"/>
</dbReference>
<dbReference type="InterPro" id="IPR004358">
    <property type="entry name" value="Sig_transdc_His_kin-like_C"/>
</dbReference>
<dbReference type="PRINTS" id="PR00344">
    <property type="entry name" value="BCTRLSENSOR"/>
</dbReference>
<dbReference type="InterPro" id="IPR008207">
    <property type="entry name" value="Sig_transdc_His_kin_Hpt_dom"/>
</dbReference>
<gene>
    <name evidence="12" type="ORF">PZA18_01520</name>
</gene>
<dbReference type="PROSITE" id="PS50110">
    <property type="entry name" value="RESPONSE_REGULATORY"/>
    <property type="match status" value="1"/>
</dbReference>
<dbReference type="CDD" id="cd16922">
    <property type="entry name" value="HATPase_EvgS-ArcB-TorS-like"/>
    <property type="match status" value="1"/>
</dbReference>
<evidence type="ECO:0000256" key="4">
    <source>
        <dbReference type="ARBA" id="ARBA00023012"/>
    </source>
</evidence>
<protein>
    <recommendedName>
        <fullName evidence="2">histidine kinase</fullName>
        <ecNumber evidence="2">2.7.13.3</ecNumber>
    </recommendedName>
</protein>
<organism evidence="12 13">
    <name type="scientific">Parachitinimonas caeni</name>
    <dbReference type="NCBI Taxonomy" id="3031301"/>
    <lineage>
        <taxon>Bacteria</taxon>
        <taxon>Pseudomonadati</taxon>
        <taxon>Pseudomonadota</taxon>
        <taxon>Betaproteobacteria</taxon>
        <taxon>Neisseriales</taxon>
        <taxon>Chitinibacteraceae</taxon>
        <taxon>Parachitinimonas</taxon>
    </lineage>
</organism>
<dbReference type="SUPFAM" id="SSF47226">
    <property type="entry name" value="Histidine-containing phosphotransfer domain, HPT domain"/>
    <property type="match status" value="1"/>
</dbReference>
<feature type="domain" description="Histidine kinase" evidence="7">
    <location>
        <begin position="713"/>
        <end position="935"/>
    </location>
</feature>
<dbReference type="InterPro" id="IPR011006">
    <property type="entry name" value="CheY-like_superfamily"/>
</dbReference>
<dbReference type="PROSITE" id="PS50113">
    <property type="entry name" value="PAC"/>
    <property type="match status" value="2"/>
</dbReference>
<proteinExistence type="predicted"/>
<evidence type="ECO:0000256" key="6">
    <source>
        <dbReference type="PROSITE-ProRule" id="PRU00169"/>
    </source>
</evidence>
<dbReference type="InterPro" id="IPR035965">
    <property type="entry name" value="PAS-like_dom_sf"/>
</dbReference>
<dbReference type="InterPro" id="IPR001610">
    <property type="entry name" value="PAC"/>
</dbReference>
<dbReference type="Proteomes" id="UP001172778">
    <property type="component" value="Unassembled WGS sequence"/>
</dbReference>
<feature type="domain" description="PAS" evidence="9">
    <location>
        <begin position="419"/>
        <end position="492"/>
    </location>
</feature>
<keyword evidence="4" id="KW-0902">Two-component regulatory system</keyword>
<feature type="modified residue" description="4-aspartylphosphate" evidence="6">
    <location>
        <position position="1007"/>
    </location>
</feature>
<dbReference type="SMART" id="SM00388">
    <property type="entry name" value="HisKA"/>
    <property type="match status" value="1"/>
</dbReference>
<dbReference type="Gene3D" id="3.30.450.20">
    <property type="entry name" value="PAS domain"/>
    <property type="match status" value="4"/>
</dbReference>
<dbReference type="EC" id="2.7.13.3" evidence="2"/>
<dbReference type="CDD" id="cd00130">
    <property type="entry name" value="PAS"/>
    <property type="match status" value="3"/>
</dbReference>
<dbReference type="EMBL" id="JARRAF010000001">
    <property type="protein sequence ID" value="MDK2122721.1"/>
    <property type="molecule type" value="Genomic_DNA"/>
</dbReference>
<dbReference type="Gene3D" id="1.10.287.130">
    <property type="match status" value="1"/>
</dbReference>
<dbReference type="InterPro" id="IPR036641">
    <property type="entry name" value="HPT_dom_sf"/>
</dbReference>
<dbReference type="SMART" id="SM00387">
    <property type="entry name" value="HATPase_c"/>
    <property type="match status" value="1"/>
</dbReference>
<dbReference type="Gene3D" id="3.30.565.10">
    <property type="entry name" value="Histidine kinase-like ATPase, C-terminal domain"/>
    <property type="match status" value="1"/>
</dbReference>
<evidence type="ECO:0000259" key="11">
    <source>
        <dbReference type="PROSITE" id="PS50894"/>
    </source>
</evidence>
<dbReference type="Gene3D" id="3.40.50.2300">
    <property type="match status" value="1"/>
</dbReference>
<dbReference type="InterPro" id="IPR013655">
    <property type="entry name" value="PAS_fold_3"/>
</dbReference>
<dbReference type="Pfam" id="PF02518">
    <property type="entry name" value="HATPase_c"/>
    <property type="match status" value="1"/>
</dbReference>
<dbReference type="Gene3D" id="1.20.120.160">
    <property type="entry name" value="HPT domain"/>
    <property type="match status" value="1"/>
</dbReference>
<feature type="modified residue" description="Phosphohistidine" evidence="5">
    <location>
        <position position="1167"/>
    </location>
</feature>
<dbReference type="InterPro" id="IPR003594">
    <property type="entry name" value="HATPase_dom"/>
</dbReference>
<evidence type="ECO:0000313" key="13">
    <source>
        <dbReference type="Proteomes" id="UP001172778"/>
    </source>
</evidence>
<evidence type="ECO:0000256" key="2">
    <source>
        <dbReference type="ARBA" id="ARBA00012438"/>
    </source>
</evidence>
<accession>A0ABT7DRM8</accession>
<dbReference type="SUPFAM" id="SSF55785">
    <property type="entry name" value="PYP-like sensor domain (PAS domain)"/>
    <property type="match status" value="4"/>
</dbReference>
<comment type="caution">
    <text evidence="12">The sequence shown here is derived from an EMBL/GenBank/DDBJ whole genome shotgun (WGS) entry which is preliminary data.</text>
</comment>
<dbReference type="SMART" id="SM00091">
    <property type="entry name" value="PAS"/>
    <property type="match status" value="4"/>
</dbReference>
<dbReference type="PROSITE" id="PS50109">
    <property type="entry name" value="HIS_KIN"/>
    <property type="match status" value="1"/>
</dbReference>
<evidence type="ECO:0000256" key="1">
    <source>
        <dbReference type="ARBA" id="ARBA00000085"/>
    </source>
</evidence>
<dbReference type="SMART" id="SM00073">
    <property type="entry name" value="HPT"/>
    <property type="match status" value="1"/>
</dbReference>
<feature type="domain" description="PAS" evidence="9">
    <location>
        <begin position="286"/>
        <end position="323"/>
    </location>
</feature>
<dbReference type="NCBIfam" id="TIGR00229">
    <property type="entry name" value="sensory_box"/>
    <property type="match status" value="3"/>
</dbReference>
<dbReference type="InterPro" id="IPR000014">
    <property type="entry name" value="PAS"/>
</dbReference>
<sequence>MRPPQDRAEAGEIIVLTYNDASSLGERSSGTVTPELTVRFRSLQCLFSIMQIVDAAESCNLDTLRRIAQWLPPAYRFPHLAEVRLVVGDVDYQSDGWSDQMVDVRLVNIVAGSEVFGYLAVGYSQLCPAGDDGPFLLSENLLLDSVGLLLANWESRLRLFKSLRESEALYHGILNQAKDLFFLIDPLRDLIVDCNQSARDVLGKTLDELSIMPASALLGTPCAGEEAGSGARDDDRPLWPLHDKVGRLHHLRLSIERVWAGNAYYLAVMAADVTDAVVAERAMRESEERHRSLVESLSEGLLLYDRTGKIVTANRAARQMLGLDNQPKSQSRGSTDPFWQAVNEDGQPFDRHLHPALNTLFTGLPGRNVVVGIPYRDDAIRWLAVNTEPLSGDGKGRLKFSAVAVSLTDITEERRKSESLKLFQKIVDSASSGVLIADASEPDMPIIYVNAAFTQITGYGANEVLGRNARLLHEGMDNQDVLQTLRDAIRQKTSCTVLLHNRRKNGSLYWNELRIAPVFDNRGQLSHYVGLQHDVTERENARITLVENEARWMMALEAAGHGVWDWRIAEQQVFLSRVWKSMLGYAENEIGNNVESWIDCVHPADMASYRLELKAHLSGKIGTYRHEHRLRCKDGGYKWILDQGMVVERGPDGRALRVIGTHTDLTEQKETEQSLLLYQNHLEDIVDSRTLELRQALDDARAADVAKDEFLATMSHEIRTPMNGILGLTELALRIPLDSKARDYVSKARLSAQHLMGIINEILDFSKIRAGKLTLEAIPFSPEETLRHIVSLLHDRAEEKHIRLALDFVGNVPPALIGDPLRLSQIVTNLVGNGIKFTRSGSVSIRVASEPAAMAEHCLLQIEIRDTGIGMTPEVLQKLFSPFTQADTSTTRHYGGTGLGLAIVKRLCDLMQGEVSVSSEPGKGSCFQVRLVLPLANGQLVAQAAAERTESHDFHGYRILLVEDNPFNQQVASELLAYLGIEVSVADDGEMALQKVNQQTFDLICMDVQMPGLNGYDTTRRLRADPRFVNLPILAMTANAREEDKARCAEAGMNDVVTKPIDSADLEAKLARHLPPRKAPPPAAPMPPVAAEPVVAVAPALPATSPVERARSVLGFDVDAALGRLRGDLGRYEKLLTMLGKSWPADQEAMQTSLGASDWPTLERQAHTLKGSAATVGAEALTAAAFALETLCRNQADRTRIDQATQTVLAGLADAMTRIRTYFDPAASLPATPLDGRPASPAGVGPVMLPFDQPSAVRLIAELEGALRRGDFASCRLVDDLASCCAPSPLAPLAQELATAVHRFAFEEARERAGQLAAQLCADPVRKEREHGQADPADR</sequence>
<evidence type="ECO:0000256" key="3">
    <source>
        <dbReference type="ARBA" id="ARBA00022553"/>
    </source>
</evidence>